<accession>A0AAC9RT38</accession>
<evidence type="ECO:0000313" key="9">
    <source>
        <dbReference type="EMBL" id="ARJ51176.1"/>
    </source>
</evidence>
<feature type="transmembrane region" description="Helical" evidence="8">
    <location>
        <begin position="196"/>
        <end position="216"/>
    </location>
</feature>
<feature type="transmembrane region" description="Helical" evidence="8">
    <location>
        <begin position="236"/>
        <end position="263"/>
    </location>
</feature>
<dbReference type="SUPFAM" id="SSF81345">
    <property type="entry name" value="ABC transporter involved in vitamin B12 uptake, BtuC"/>
    <property type="match status" value="1"/>
</dbReference>
<dbReference type="Proteomes" id="UP000242864">
    <property type="component" value="Chromosome"/>
</dbReference>
<comment type="similarity">
    <text evidence="2">Belongs to the binding-protein-dependent transport system permease family. FecCD subfamily.</text>
</comment>
<evidence type="ECO:0000256" key="2">
    <source>
        <dbReference type="ARBA" id="ARBA00007935"/>
    </source>
</evidence>
<proteinExistence type="inferred from homology"/>
<dbReference type="Pfam" id="PF01032">
    <property type="entry name" value="FecCD"/>
    <property type="match status" value="1"/>
</dbReference>
<dbReference type="Gene3D" id="1.10.3470.10">
    <property type="entry name" value="ABC transporter involved in vitamin B12 uptake, BtuC"/>
    <property type="match status" value="1"/>
</dbReference>
<feature type="transmembrane region" description="Helical" evidence="8">
    <location>
        <begin position="148"/>
        <end position="168"/>
    </location>
</feature>
<feature type="transmembrane region" description="Helical" evidence="8">
    <location>
        <begin position="63"/>
        <end position="81"/>
    </location>
</feature>
<organism evidence="9 10">
    <name type="scientific">Staphylococcus lutrae</name>
    <dbReference type="NCBI Taxonomy" id="155085"/>
    <lineage>
        <taxon>Bacteria</taxon>
        <taxon>Bacillati</taxon>
        <taxon>Bacillota</taxon>
        <taxon>Bacilli</taxon>
        <taxon>Bacillales</taxon>
        <taxon>Staphylococcaceae</taxon>
        <taxon>Staphylococcus</taxon>
    </lineage>
</organism>
<dbReference type="GO" id="GO:0022857">
    <property type="term" value="F:transmembrane transporter activity"/>
    <property type="evidence" value="ECO:0007669"/>
    <property type="project" value="InterPro"/>
</dbReference>
<keyword evidence="3" id="KW-0813">Transport</keyword>
<comment type="subcellular location">
    <subcellularLocation>
        <location evidence="1">Cell membrane</location>
        <topology evidence="1">Multi-pass membrane protein</topology>
    </subcellularLocation>
</comment>
<dbReference type="EMBL" id="CP020773">
    <property type="protein sequence ID" value="ARJ51176.1"/>
    <property type="molecule type" value="Genomic_DNA"/>
</dbReference>
<keyword evidence="6 8" id="KW-1133">Transmembrane helix</keyword>
<keyword evidence="7 8" id="KW-0472">Membrane</keyword>
<dbReference type="AlphaFoldDB" id="A0AAC9RT38"/>
<feature type="transmembrane region" description="Helical" evidence="8">
    <location>
        <begin position="93"/>
        <end position="111"/>
    </location>
</feature>
<gene>
    <name evidence="9" type="ORF">B5P37_07580</name>
</gene>
<reference evidence="9 10" key="1">
    <citation type="submission" date="2017-04" db="EMBL/GenBank/DDBJ databases">
        <authorList>
            <person name="Veseli I.A."/>
            <person name="Tang C."/>
            <person name="Pombert J.-F."/>
        </authorList>
    </citation>
    <scope>NUCLEOTIDE SEQUENCE [LARGE SCALE GENOMIC DNA]</scope>
    <source>
        <strain evidence="9 10">ATCC 700373</strain>
    </source>
</reference>
<dbReference type="KEGG" id="slz:B5P37_07580"/>
<evidence type="ECO:0000256" key="1">
    <source>
        <dbReference type="ARBA" id="ARBA00004651"/>
    </source>
</evidence>
<evidence type="ECO:0000313" key="10">
    <source>
        <dbReference type="Proteomes" id="UP000242864"/>
    </source>
</evidence>
<evidence type="ECO:0000256" key="6">
    <source>
        <dbReference type="ARBA" id="ARBA00022989"/>
    </source>
</evidence>
<protein>
    <submittedName>
        <fullName evidence="9">Iron-siderophore ABC transporter permease</fullName>
    </submittedName>
</protein>
<keyword evidence="4" id="KW-1003">Cell membrane</keyword>
<feature type="transmembrane region" description="Helical" evidence="8">
    <location>
        <begin position="306"/>
        <end position="324"/>
    </location>
</feature>
<dbReference type="RefSeq" id="WP_085237648.1">
    <property type="nucleotide sequence ID" value="NZ_CP020773.1"/>
</dbReference>
<sequence length="331" mass="35751">MSFKPIYHMIIAGLCLIVVTLLSLMIGPTLVSLPQLIQAFFHFDARNDIHTLVIDSRVSRTLIALLTGAALSVSGLLMQVLTRNAVASPGLFGVNAGAIFFVIFCVTWVRIQSFSTLIVIAIAGALFVTLLVVALGMFKQTRFSPQRVILAGASISMLFTAFTQGMLIMNETQLQGLLFWLGGSVSLRNIWEVPWIIVLIGILLLLAFLMASHINILMTSDDIAAGLGQNVQLTKWILIALISALAGSSVALAGSILFVGLIIPNIAKRLLPPRYQLLIPYSALLGACLMIGSDIVARLIIQPLELPVGIMTGVLGAIVLIYMMKKEVYHV</sequence>
<evidence type="ECO:0000256" key="8">
    <source>
        <dbReference type="SAM" id="Phobius"/>
    </source>
</evidence>
<feature type="transmembrane region" description="Helical" evidence="8">
    <location>
        <begin position="275"/>
        <end position="300"/>
    </location>
</feature>
<dbReference type="InterPro" id="IPR000522">
    <property type="entry name" value="ABC_transptr_permease_BtuC"/>
</dbReference>
<evidence type="ECO:0000256" key="5">
    <source>
        <dbReference type="ARBA" id="ARBA00022692"/>
    </source>
</evidence>
<name>A0AAC9RT38_9STAP</name>
<dbReference type="InterPro" id="IPR037294">
    <property type="entry name" value="ABC_BtuC-like"/>
</dbReference>
<dbReference type="GO" id="GO:0005886">
    <property type="term" value="C:plasma membrane"/>
    <property type="evidence" value="ECO:0007669"/>
    <property type="project" value="UniProtKB-SubCell"/>
</dbReference>
<dbReference type="PANTHER" id="PTHR30472">
    <property type="entry name" value="FERRIC ENTEROBACTIN TRANSPORT SYSTEM PERMEASE PROTEIN"/>
    <property type="match status" value="1"/>
</dbReference>
<evidence type="ECO:0000256" key="4">
    <source>
        <dbReference type="ARBA" id="ARBA00022475"/>
    </source>
</evidence>
<keyword evidence="5 8" id="KW-0812">Transmembrane</keyword>
<evidence type="ECO:0000256" key="3">
    <source>
        <dbReference type="ARBA" id="ARBA00022448"/>
    </source>
</evidence>
<dbReference type="CDD" id="cd06550">
    <property type="entry name" value="TM_ABC_iron-siderophores_like"/>
    <property type="match status" value="1"/>
</dbReference>
<feature type="transmembrane region" description="Helical" evidence="8">
    <location>
        <begin position="117"/>
        <end position="136"/>
    </location>
</feature>
<evidence type="ECO:0000256" key="7">
    <source>
        <dbReference type="ARBA" id="ARBA00023136"/>
    </source>
</evidence>
<dbReference type="PANTHER" id="PTHR30472:SF58">
    <property type="entry name" value="IRON(3+)-HYDROXAMATE IMPORT SYSTEM PERMEASE PROTEIN FHUB"/>
    <property type="match status" value="1"/>
</dbReference>
<dbReference type="GO" id="GO:0033214">
    <property type="term" value="P:siderophore-iron import into cell"/>
    <property type="evidence" value="ECO:0007669"/>
    <property type="project" value="TreeGrafter"/>
</dbReference>
<keyword evidence="10" id="KW-1185">Reference proteome</keyword>